<organism evidence="1 2">
    <name type="scientific">Austropuccinia psidii MF-1</name>
    <dbReference type="NCBI Taxonomy" id="1389203"/>
    <lineage>
        <taxon>Eukaryota</taxon>
        <taxon>Fungi</taxon>
        <taxon>Dikarya</taxon>
        <taxon>Basidiomycota</taxon>
        <taxon>Pucciniomycotina</taxon>
        <taxon>Pucciniomycetes</taxon>
        <taxon>Pucciniales</taxon>
        <taxon>Sphaerophragmiaceae</taxon>
        <taxon>Austropuccinia</taxon>
    </lineage>
</organism>
<dbReference type="EMBL" id="AVOT02080080">
    <property type="protein sequence ID" value="MBW0567024.1"/>
    <property type="molecule type" value="Genomic_DNA"/>
</dbReference>
<dbReference type="OrthoDB" id="6503215at2759"/>
<reference evidence="1" key="1">
    <citation type="submission" date="2021-03" db="EMBL/GenBank/DDBJ databases">
        <title>Draft genome sequence of rust myrtle Austropuccinia psidii MF-1, a brazilian biotype.</title>
        <authorList>
            <person name="Quecine M.C."/>
            <person name="Pachon D.M.R."/>
            <person name="Bonatelli M.L."/>
            <person name="Correr F.H."/>
            <person name="Franceschini L.M."/>
            <person name="Leite T.F."/>
            <person name="Margarido G.R.A."/>
            <person name="Almeida C.A."/>
            <person name="Ferrarezi J.A."/>
            <person name="Labate C.A."/>
        </authorList>
    </citation>
    <scope>NUCLEOTIDE SEQUENCE</scope>
    <source>
        <strain evidence="1">MF-1</strain>
    </source>
</reference>
<name>A0A9Q3JSQ4_9BASI</name>
<sequence>MPYLDIKTHVCLVGMGQAGLSFRNISDFNPIPLTTVYDTIIKYQQLGTTQTHKKITNLMTKVVSTQTIQYKIHKLGKHSCIAPKKPYLLPQDFQRRLVFAQAHRHWTINDWAKVIWTDKSAFKLGKQVDRVQVWRTASKKWNLENLAVNH</sequence>
<proteinExistence type="predicted"/>
<evidence type="ECO:0008006" key="3">
    <source>
        <dbReference type="Google" id="ProtNLM"/>
    </source>
</evidence>
<evidence type="ECO:0000313" key="1">
    <source>
        <dbReference type="EMBL" id="MBW0567024.1"/>
    </source>
</evidence>
<accession>A0A9Q3JSQ4</accession>
<gene>
    <name evidence="1" type="ORF">O181_106739</name>
</gene>
<dbReference type="GO" id="GO:0003676">
    <property type="term" value="F:nucleic acid binding"/>
    <property type="evidence" value="ECO:0007669"/>
    <property type="project" value="InterPro"/>
</dbReference>
<dbReference type="AlphaFoldDB" id="A0A9Q3JSQ4"/>
<dbReference type="Gene3D" id="3.30.420.10">
    <property type="entry name" value="Ribonuclease H-like superfamily/Ribonuclease H"/>
    <property type="match status" value="1"/>
</dbReference>
<comment type="caution">
    <text evidence="1">The sequence shown here is derived from an EMBL/GenBank/DDBJ whole genome shotgun (WGS) entry which is preliminary data.</text>
</comment>
<evidence type="ECO:0000313" key="2">
    <source>
        <dbReference type="Proteomes" id="UP000765509"/>
    </source>
</evidence>
<keyword evidence="2" id="KW-1185">Reference proteome</keyword>
<dbReference type="InterPro" id="IPR036397">
    <property type="entry name" value="RNaseH_sf"/>
</dbReference>
<dbReference type="Proteomes" id="UP000765509">
    <property type="component" value="Unassembled WGS sequence"/>
</dbReference>
<protein>
    <recommendedName>
        <fullName evidence="3">Transposase Tc1-like domain-containing protein</fullName>
    </recommendedName>
</protein>